<dbReference type="GO" id="GO:0016740">
    <property type="term" value="F:transferase activity"/>
    <property type="evidence" value="ECO:0007669"/>
    <property type="project" value="UniProtKB-KW"/>
</dbReference>
<dbReference type="Pfam" id="PF00535">
    <property type="entry name" value="Glycos_transf_2"/>
    <property type="match status" value="1"/>
</dbReference>
<keyword evidence="1 4" id="KW-0808">Transferase</keyword>
<feature type="domain" description="Glycosyltransferase 2-like" evidence="2">
    <location>
        <begin position="13"/>
        <end position="126"/>
    </location>
</feature>
<dbReference type="InterPro" id="IPR001173">
    <property type="entry name" value="Glyco_trans_2-like"/>
</dbReference>
<reference evidence="4 5" key="1">
    <citation type="submission" date="2018-07" db="EMBL/GenBank/DDBJ databases">
        <title>Comparative genomes isolates from brazilian mangrove.</title>
        <authorList>
            <person name="De Araujo J.E."/>
            <person name="Taketani R.G."/>
            <person name="Silva M.C.P."/>
            <person name="Lourenco M.V."/>
            <person name="Oliveira V.M."/>
            <person name="Andreote F.D."/>
        </authorList>
    </citation>
    <scope>NUCLEOTIDE SEQUENCE [LARGE SCALE GENOMIC DNA]</scope>
    <source>
        <strain evidence="4 5">HEX PRIS-MGV</strain>
    </source>
</reference>
<dbReference type="Proteomes" id="UP000253562">
    <property type="component" value="Unassembled WGS sequence"/>
</dbReference>
<evidence type="ECO:0000259" key="3">
    <source>
        <dbReference type="Pfam" id="PF02709"/>
    </source>
</evidence>
<dbReference type="AlphaFoldDB" id="A0A368KQI2"/>
<name>A0A368KQI2_9BACT</name>
<dbReference type="InterPro" id="IPR027791">
    <property type="entry name" value="Galactosyl_T_C"/>
</dbReference>
<protein>
    <submittedName>
        <fullName evidence="4">Glycosyltransferase</fullName>
    </submittedName>
</protein>
<evidence type="ECO:0000256" key="1">
    <source>
        <dbReference type="ARBA" id="ARBA00022679"/>
    </source>
</evidence>
<organism evidence="4 5">
    <name type="scientific">Bremerella cremea</name>
    <dbReference type="NCBI Taxonomy" id="1031537"/>
    <lineage>
        <taxon>Bacteria</taxon>
        <taxon>Pseudomonadati</taxon>
        <taxon>Planctomycetota</taxon>
        <taxon>Planctomycetia</taxon>
        <taxon>Pirellulales</taxon>
        <taxon>Pirellulaceae</taxon>
        <taxon>Bremerella</taxon>
    </lineage>
</organism>
<dbReference type="PANTHER" id="PTHR43685">
    <property type="entry name" value="GLYCOSYLTRANSFERASE"/>
    <property type="match status" value="1"/>
</dbReference>
<comment type="caution">
    <text evidence="4">The sequence shown here is derived from an EMBL/GenBank/DDBJ whole genome shotgun (WGS) entry which is preliminary data.</text>
</comment>
<evidence type="ECO:0000313" key="5">
    <source>
        <dbReference type="Proteomes" id="UP000253562"/>
    </source>
</evidence>
<dbReference type="InterPro" id="IPR029044">
    <property type="entry name" value="Nucleotide-diphossugar_trans"/>
</dbReference>
<dbReference type="PANTHER" id="PTHR43685:SF3">
    <property type="entry name" value="SLR2126 PROTEIN"/>
    <property type="match status" value="1"/>
</dbReference>
<dbReference type="SUPFAM" id="SSF53448">
    <property type="entry name" value="Nucleotide-diphospho-sugar transferases"/>
    <property type="match status" value="1"/>
</dbReference>
<sequence length="325" mass="36153">MPAEIRMTSADISIVVTTFERPGHLRNCLRSLENQDFDARRCEVIVADDGSAGSETEACVAEFAQRWGGRTLFLTQAKAGFRLAMCRNKAAAVSQGPELIFLDGDCIVPPQFVRSMVEGLQPGVVLASDCYRLSEKATQSINGDRIDAWDVEKLICQNEVKRLSRKTFRARVYSLLSLPMRPRLTGCAFACRREDLLGINGFDENFVGWGFEDRDIQRRFLRNGIRTKTVLHRVKAIHLWHPFDPTFARNGEGTANRAYYEQSPVMPFCQHGMNQYLDGSVPYQTYDRPLSSRLAEPAALPVAQASSGTLITPPSNASALSVSLG</sequence>
<dbReference type="EMBL" id="QPEX01000024">
    <property type="protein sequence ID" value="RCS49138.1"/>
    <property type="molecule type" value="Genomic_DNA"/>
</dbReference>
<accession>A0A368KQI2</accession>
<gene>
    <name evidence="4" type="ORF">DTL42_11380</name>
</gene>
<dbReference type="InterPro" id="IPR050834">
    <property type="entry name" value="Glycosyltransf_2"/>
</dbReference>
<evidence type="ECO:0000313" key="4">
    <source>
        <dbReference type="EMBL" id="RCS49138.1"/>
    </source>
</evidence>
<proteinExistence type="predicted"/>
<evidence type="ECO:0000259" key="2">
    <source>
        <dbReference type="Pfam" id="PF00535"/>
    </source>
</evidence>
<dbReference type="Pfam" id="PF02709">
    <property type="entry name" value="Glyco_transf_7C"/>
    <property type="match status" value="1"/>
</dbReference>
<feature type="domain" description="Galactosyltransferase C-terminal" evidence="3">
    <location>
        <begin position="183"/>
        <end position="234"/>
    </location>
</feature>
<dbReference type="Gene3D" id="3.90.550.10">
    <property type="entry name" value="Spore Coat Polysaccharide Biosynthesis Protein SpsA, Chain A"/>
    <property type="match status" value="1"/>
</dbReference>